<keyword evidence="5 12" id="KW-0245">EGF-like domain</keyword>
<dbReference type="PROSITE" id="PS00010">
    <property type="entry name" value="ASX_HYDROXYL"/>
    <property type="match status" value="3"/>
</dbReference>
<feature type="chain" id="PRO_5018645051" description="Signal peptide, CUB and EGF-like domain-containing protein 2" evidence="13">
    <location>
        <begin position="25"/>
        <end position="855"/>
    </location>
</feature>
<evidence type="ECO:0000256" key="2">
    <source>
        <dbReference type="ARBA" id="ARBA00004613"/>
    </source>
</evidence>
<dbReference type="FunFam" id="2.10.50.10:FF:000002">
    <property type="entry name" value="signal peptide, CUB and EGF-like domain-containing protein 2 isoform X1"/>
    <property type="match status" value="1"/>
</dbReference>
<dbReference type="Pfam" id="PF14670">
    <property type="entry name" value="FXa_inhibition"/>
    <property type="match status" value="6"/>
</dbReference>
<feature type="disulfide bond" evidence="12">
    <location>
        <begin position="352"/>
        <end position="362"/>
    </location>
</feature>
<name>A0A3Q3NGD1_9LABR</name>
<evidence type="ECO:0000256" key="6">
    <source>
        <dbReference type="ARBA" id="ARBA00022729"/>
    </source>
</evidence>
<dbReference type="FunFam" id="2.10.25.10:FF:000028">
    <property type="entry name" value="Signal peptide, CUB domain and EGF-like domain-containing 2"/>
    <property type="match status" value="1"/>
</dbReference>
<feature type="domain" description="EGF-like" evidence="15">
    <location>
        <begin position="307"/>
        <end position="347"/>
    </location>
</feature>
<keyword evidence="7" id="KW-0677">Repeat</keyword>
<dbReference type="InterPro" id="IPR026823">
    <property type="entry name" value="cEGF"/>
</dbReference>
<reference evidence="16" key="2">
    <citation type="submission" date="2025-09" db="UniProtKB">
        <authorList>
            <consortium name="Ensembl"/>
        </authorList>
    </citation>
    <scope>IDENTIFICATION</scope>
</reference>
<dbReference type="Pfam" id="PF12662">
    <property type="entry name" value="cEGF"/>
    <property type="match status" value="1"/>
</dbReference>
<dbReference type="PANTHER" id="PTHR24046:SF3">
    <property type="entry name" value="SIGNAL PEPTIDE, CUB AND EGF-LIKE DOMAIN-CONTAINING PROTEIN 2"/>
    <property type="match status" value="1"/>
</dbReference>
<dbReference type="InterPro" id="IPR024731">
    <property type="entry name" value="NELL2-like_EGF"/>
</dbReference>
<dbReference type="FunFam" id="2.10.25.10:FF:000008">
    <property type="entry name" value="Signal peptide, CUB domain, EGF-like 2"/>
    <property type="match status" value="2"/>
</dbReference>
<sequence length="855" mass="95480">MGAIWAARDFCLFLLLLNSRQSAALPEIRVDPCAEGSDGCHIDAICQTTQGSYKCTCKAGFKGDGKHCEDTDECDLEYNGGCVHECNNIPGNYRCTCYDGFNLAHDGHNCLDVDECKFNNGGCQHTCVNTMGSYECRCKEGFFLSDNQHTCIHRSVEGLNCMNKEHGCSHICKETPKGGVACECRPGFELARNQRGCILTCNHGNGGCQHTCEDTESGPICRCHIRYTLQPDKRSCVERDEATAESADHNATSFTEVDKRVKRRLLMETCAVNNGGCDCTCKDTSTGVRCSCPVGFTLQPDAKTCKDIDECELHNGGCEHFCRNTIGSFECNCRKGFKLLTDERSCQDIDECYFERTCDHTCVNSPGGFQCLCNKGYTMYGLAHCGDINECSVNNGGCEQGCENTMGGFECFCHPGFKLHWNKKDCIAESCDLNCVRRRSEKRLRKTIRTLRKSINREQFHLHFAGSDYELSKTLGQPAELPGHCGGGQVLVGRKCVSCHVGTYLDRDQGRCVLCPAGTYQDEEGQMTCEVCPGPEGRDISKVVGARNMSECGGQCPPGQYSHDGFIPCLPCPLGTYQPEVGRTSCFPCGGNLVTKRSEAVTFQECETKVQCSPGHYYNTSTHRCIRCPIGTFQGEFGQNYCVSCPGNTTTDFDGSTNFMQCKNRHCGGELGDFTGYIESPNYPGNYPANIECTWTINPPPKRRILIVVPEIFLPIEDECGDYLVMRKSSLSNSVTTYETCQTYERPIAFTSRSKRLWIQFRSNEGNSGKGFQVPYVTYDEDYQELIEDIVRDGRLYASENHQEILKDKKLMKALFDVLAHPQNFFNYTAQESREMFPKSFIRFLRSKVLRFLRP</sequence>
<dbReference type="SMART" id="SM00042">
    <property type="entry name" value="CUB"/>
    <property type="match status" value="1"/>
</dbReference>
<dbReference type="FunFam" id="2.10.25.10:FF:000035">
    <property type="entry name" value="Signal peptide, CUB domain and EGF-like domain-containing 2"/>
    <property type="match status" value="1"/>
</dbReference>
<evidence type="ECO:0000256" key="9">
    <source>
        <dbReference type="ARBA" id="ARBA00023157"/>
    </source>
</evidence>
<dbReference type="CDD" id="cd00041">
    <property type="entry name" value="CUB"/>
    <property type="match status" value="1"/>
</dbReference>
<evidence type="ECO:0000313" key="17">
    <source>
        <dbReference type="Proteomes" id="UP000261660"/>
    </source>
</evidence>
<dbReference type="InterPro" id="IPR001881">
    <property type="entry name" value="EGF-like_Ca-bd_dom"/>
</dbReference>
<reference evidence="16" key="1">
    <citation type="submission" date="2025-08" db="UniProtKB">
        <authorList>
            <consortium name="Ensembl"/>
        </authorList>
    </citation>
    <scope>IDENTIFICATION</scope>
</reference>
<keyword evidence="9 12" id="KW-1015">Disulfide bond</keyword>
<dbReference type="SUPFAM" id="SSF49854">
    <property type="entry name" value="Spermadhesin, CUB domain"/>
    <property type="match status" value="1"/>
</dbReference>
<comment type="subcellular location">
    <subcellularLocation>
        <location evidence="1">Cell surface</location>
    </subcellularLocation>
    <subcellularLocation>
        <location evidence="2">Secreted</location>
    </subcellularLocation>
</comment>
<dbReference type="FunFam" id="2.10.25.10:FF:000199">
    <property type="entry name" value="signal peptide, CUB and EGF-like domain-containing protein 2 isoform X2"/>
    <property type="match status" value="1"/>
</dbReference>
<dbReference type="SMART" id="SM00181">
    <property type="entry name" value="EGF"/>
    <property type="match status" value="11"/>
</dbReference>
<dbReference type="FunCoup" id="A0A3Q3NGD1">
    <property type="interactions" value="765"/>
</dbReference>
<dbReference type="SUPFAM" id="SSF57196">
    <property type="entry name" value="EGF/Laminin"/>
    <property type="match status" value="3"/>
</dbReference>
<keyword evidence="6 13" id="KW-0732">Signal</keyword>
<dbReference type="Gene3D" id="2.10.50.10">
    <property type="entry name" value="Tumor Necrosis Factor Receptor, subunit A, domain 2"/>
    <property type="match status" value="3"/>
</dbReference>
<dbReference type="PRINTS" id="PR00907">
    <property type="entry name" value="THRMBOMODULN"/>
</dbReference>
<feature type="domain" description="EGF-like" evidence="15">
    <location>
        <begin position="112"/>
        <end position="148"/>
    </location>
</feature>
<proteinExistence type="predicted"/>
<dbReference type="FunFam" id="2.60.120.290:FF:000002">
    <property type="entry name" value="Signal peptide, CUB domain and EGF-like domain-containing 2"/>
    <property type="match status" value="1"/>
</dbReference>
<dbReference type="Gene3D" id="2.10.25.10">
    <property type="entry name" value="Laminin"/>
    <property type="match status" value="9"/>
</dbReference>
<dbReference type="InterPro" id="IPR052071">
    <property type="entry name" value="SCUB_EGF-like_domain"/>
</dbReference>
<keyword evidence="17" id="KW-1185">Reference proteome</keyword>
<dbReference type="InterPro" id="IPR049883">
    <property type="entry name" value="NOTCH1_EGF-like"/>
</dbReference>
<dbReference type="AlphaFoldDB" id="A0A3Q3NGD1"/>
<evidence type="ECO:0000256" key="11">
    <source>
        <dbReference type="ARBA" id="ARBA00067359"/>
    </source>
</evidence>
<evidence type="ECO:0000259" key="15">
    <source>
        <dbReference type="PROSITE" id="PS50026"/>
    </source>
</evidence>
<evidence type="ECO:0000256" key="13">
    <source>
        <dbReference type="SAM" id="SignalP"/>
    </source>
</evidence>
<dbReference type="Pfam" id="PF12947">
    <property type="entry name" value="EGF_3"/>
    <property type="match status" value="1"/>
</dbReference>
<dbReference type="Proteomes" id="UP000261660">
    <property type="component" value="Unplaced"/>
</dbReference>
<keyword evidence="8" id="KW-0106">Calcium</keyword>
<dbReference type="Ensembl" id="ENSLBET00000034951.1">
    <property type="protein sequence ID" value="ENSLBEP00000033480.1"/>
    <property type="gene ID" value="ENSLBEG00000025215.1"/>
</dbReference>
<dbReference type="InterPro" id="IPR000742">
    <property type="entry name" value="EGF"/>
</dbReference>
<dbReference type="InterPro" id="IPR000859">
    <property type="entry name" value="CUB_dom"/>
</dbReference>
<dbReference type="PROSITE" id="PS01187">
    <property type="entry name" value="EGF_CA"/>
    <property type="match status" value="3"/>
</dbReference>
<keyword evidence="3" id="KW-0217">Developmental protein</keyword>
<keyword evidence="4" id="KW-0964">Secreted</keyword>
<dbReference type="Pfam" id="PF00431">
    <property type="entry name" value="CUB"/>
    <property type="match status" value="1"/>
</dbReference>
<feature type="domain" description="EGF-like" evidence="15">
    <location>
        <begin position="29"/>
        <end position="69"/>
    </location>
</feature>
<evidence type="ECO:0000256" key="8">
    <source>
        <dbReference type="ARBA" id="ARBA00022837"/>
    </source>
</evidence>
<dbReference type="SMART" id="SM00179">
    <property type="entry name" value="EGF_CA"/>
    <property type="match status" value="7"/>
</dbReference>
<evidence type="ECO:0000256" key="10">
    <source>
        <dbReference type="ARBA" id="ARBA00023180"/>
    </source>
</evidence>
<dbReference type="PROSITE" id="PS01186">
    <property type="entry name" value="EGF_2"/>
    <property type="match status" value="5"/>
</dbReference>
<organism evidence="16 17">
    <name type="scientific">Labrus bergylta</name>
    <name type="common">ballan wrasse</name>
    <dbReference type="NCBI Taxonomy" id="56723"/>
    <lineage>
        <taxon>Eukaryota</taxon>
        <taxon>Metazoa</taxon>
        <taxon>Chordata</taxon>
        <taxon>Craniata</taxon>
        <taxon>Vertebrata</taxon>
        <taxon>Euteleostomi</taxon>
        <taxon>Actinopterygii</taxon>
        <taxon>Neopterygii</taxon>
        <taxon>Teleostei</taxon>
        <taxon>Neoteleostei</taxon>
        <taxon>Acanthomorphata</taxon>
        <taxon>Eupercaria</taxon>
        <taxon>Labriformes</taxon>
        <taxon>Labridae</taxon>
        <taxon>Labrus</taxon>
    </lineage>
</organism>
<evidence type="ECO:0000256" key="5">
    <source>
        <dbReference type="ARBA" id="ARBA00022536"/>
    </source>
</evidence>
<feature type="domain" description="CUB" evidence="14">
    <location>
        <begin position="667"/>
        <end position="779"/>
    </location>
</feature>
<feature type="domain" description="EGF-like" evidence="15">
    <location>
        <begin position="348"/>
        <end position="386"/>
    </location>
</feature>
<dbReference type="PANTHER" id="PTHR24046">
    <property type="entry name" value="SIGNAL PEPTIDE, CUB AND EGF-LIKE DOMAIN-CONTAINING"/>
    <property type="match status" value="1"/>
</dbReference>
<evidence type="ECO:0000256" key="4">
    <source>
        <dbReference type="ARBA" id="ARBA00022525"/>
    </source>
</evidence>
<dbReference type="GO" id="GO:0005509">
    <property type="term" value="F:calcium ion binding"/>
    <property type="evidence" value="ECO:0007669"/>
    <property type="project" value="InterPro"/>
</dbReference>
<dbReference type="InterPro" id="IPR000152">
    <property type="entry name" value="EGF-type_Asp/Asn_hydroxyl_site"/>
</dbReference>
<dbReference type="GO" id="GO:0007165">
    <property type="term" value="P:signal transduction"/>
    <property type="evidence" value="ECO:0007669"/>
    <property type="project" value="TreeGrafter"/>
</dbReference>
<evidence type="ECO:0000259" key="14">
    <source>
        <dbReference type="PROSITE" id="PS01180"/>
    </source>
</evidence>
<feature type="signal peptide" evidence="13">
    <location>
        <begin position="1"/>
        <end position="24"/>
    </location>
</feature>
<evidence type="ECO:0000256" key="7">
    <source>
        <dbReference type="ARBA" id="ARBA00022737"/>
    </source>
</evidence>
<dbReference type="InterPro" id="IPR018097">
    <property type="entry name" value="EGF_Ca-bd_CS"/>
</dbReference>
<dbReference type="SUPFAM" id="SSF57184">
    <property type="entry name" value="Growth factor receptor domain"/>
    <property type="match status" value="4"/>
</dbReference>
<keyword evidence="10" id="KW-0325">Glycoprotein</keyword>
<dbReference type="FunFam" id="2.10.25.10:FF:000240">
    <property type="entry name" value="Vitamin K-dependent protein S"/>
    <property type="match status" value="1"/>
</dbReference>
<dbReference type="Pfam" id="PF07645">
    <property type="entry name" value="EGF_CA"/>
    <property type="match status" value="1"/>
</dbReference>
<protein>
    <recommendedName>
        <fullName evidence="11">Signal peptide, CUB and EGF-like domain-containing protein 2</fullName>
    </recommendedName>
</protein>
<dbReference type="CDD" id="cd00054">
    <property type="entry name" value="EGF_CA"/>
    <property type="match status" value="2"/>
</dbReference>
<dbReference type="GO" id="GO:0009986">
    <property type="term" value="C:cell surface"/>
    <property type="evidence" value="ECO:0007669"/>
    <property type="project" value="UniProtKB-SubCell"/>
</dbReference>
<evidence type="ECO:0000256" key="3">
    <source>
        <dbReference type="ARBA" id="ARBA00022473"/>
    </source>
</evidence>
<evidence type="ECO:0000256" key="12">
    <source>
        <dbReference type="PROSITE-ProRule" id="PRU00076"/>
    </source>
</evidence>
<dbReference type="PROSITE" id="PS01180">
    <property type="entry name" value="CUB"/>
    <property type="match status" value="1"/>
</dbReference>
<dbReference type="Pfam" id="PF07699">
    <property type="entry name" value="Ephrin_rec_like"/>
    <property type="match status" value="3"/>
</dbReference>
<accession>A0A3Q3NGD1</accession>
<dbReference type="InterPro" id="IPR009030">
    <property type="entry name" value="Growth_fac_rcpt_cys_sf"/>
</dbReference>
<comment type="caution">
    <text evidence="12">Lacks conserved residue(s) required for the propagation of feature annotation.</text>
</comment>
<dbReference type="InParanoid" id="A0A3Q3NGD1"/>
<dbReference type="FunFam" id="2.10.50.10:FF:000029">
    <property type="entry name" value="Signal peptide, CUB domain and EGF like domain containing 2"/>
    <property type="match status" value="1"/>
</dbReference>
<dbReference type="FunFam" id="2.10.25.10:FF:000030">
    <property type="entry name" value="Signal peptide, CUB domain and EGF-like domain-containing 2"/>
    <property type="match status" value="1"/>
</dbReference>
<dbReference type="InterPro" id="IPR011641">
    <property type="entry name" value="Tyr-kin_ephrin_A/B_rcpt-like"/>
</dbReference>
<dbReference type="PROSITE" id="PS50026">
    <property type="entry name" value="EGF_3"/>
    <property type="match status" value="4"/>
</dbReference>
<dbReference type="FunFam" id="2.10.25.10:FF:000256">
    <property type="entry name" value="Signal peptide, CUB domain and EGF like domain containing 2"/>
    <property type="match status" value="1"/>
</dbReference>
<dbReference type="GeneTree" id="ENSGT00940000153185"/>
<dbReference type="GO" id="GO:0005615">
    <property type="term" value="C:extracellular space"/>
    <property type="evidence" value="ECO:0007669"/>
    <property type="project" value="TreeGrafter"/>
</dbReference>
<evidence type="ECO:0000313" key="16">
    <source>
        <dbReference type="Ensembl" id="ENSLBEP00000033480.1"/>
    </source>
</evidence>
<dbReference type="STRING" id="56723.ENSLBEP00000033480"/>
<dbReference type="Gene3D" id="2.60.120.290">
    <property type="entry name" value="Spermadhesin, CUB domain"/>
    <property type="match status" value="1"/>
</dbReference>
<dbReference type="InterPro" id="IPR035914">
    <property type="entry name" value="Sperma_CUB_dom_sf"/>
</dbReference>
<evidence type="ECO:0000256" key="1">
    <source>
        <dbReference type="ARBA" id="ARBA00004241"/>
    </source>
</evidence>
<dbReference type="FunFam" id="2.10.25.10:FF:000032">
    <property type="entry name" value="signal peptide, CUB and EGF-like domain-containing protein 2 isoform X1"/>
    <property type="match status" value="1"/>
</dbReference>
<dbReference type="SMART" id="SM01411">
    <property type="entry name" value="Ephrin_rec_like"/>
    <property type="match status" value="3"/>
</dbReference>